<organism evidence="4 5">
    <name type="scientific">Shewanella jiangmenensis</name>
    <dbReference type="NCBI Taxonomy" id="2837387"/>
    <lineage>
        <taxon>Bacteria</taxon>
        <taxon>Pseudomonadati</taxon>
        <taxon>Pseudomonadota</taxon>
        <taxon>Gammaproteobacteria</taxon>
        <taxon>Alteromonadales</taxon>
        <taxon>Shewanellaceae</taxon>
        <taxon>Shewanella</taxon>
    </lineage>
</organism>
<sequence length="248" mass="27623">MMPLKILLILLLILPAFVRADAGRTLQLVATELPPFYGESLSGHGPVAELVLEALSRRGYKTELHFYPFIRATALVKAGKADAIIGLWYRPEREQWAEYSQPLQKVEIGFLARKESALNYSALSELKQKLIGISRGYANPQAIAANGLHTEEADSDETNLRKLHLKRLDLIVISRHVGAFLIKRGPEDYQGQFEFVGEVLATEQFHLGVSRALADHEALTRDFNGAIDEMRRDGSMAAILSKLSTEPD</sequence>
<dbReference type="PANTHER" id="PTHR35936:SF25">
    <property type="entry name" value="ABC TRANSPORTER SUBSTRATE-BINDING PROTEIN"/>
    <property type="match status" value="1"/>
</dbReference>
<dbReference type="SMART" id="SM00062">
    <property type="entry name" value="PBPb"/>
    <property type="match status" value="1"/>
</dbReference>
<keyword evidence="5" id="KW-1185">Reference proteome</keyword>
<proteinExistence type="inferred from homology"/>
<evidence type="ECO:0000256" key="2">
    <source>
        <dbReference type="ARBA" id="ARBA00022729"/>
    </source>
</evidence>
<comment type="similarity">
    <text evidence="1">Belongs to the bacterial solute-binding protein 3 family.</text>
</comment>
<evidence type="ECO:0000313" key="4">
    <source>
        <dbReference type="EMBL" id="MBT1443401.1"/>
    </source>
</evidence>
<dbReference type="InterPro" id="IPR001638">
    <property type="entry name" value="Solute-binding_3/MltF_N"/>
</dbReference>
<keyword evidence="2" id="KW-0732">Signal</keyword>
<accession>A0ABS5V1C0</accession>
<evidence type="ECO:0000259" key="3">
    <source>
        <dbReference type="SMART" id="SM00062"/>
    </source>
</evidence>
<dbReference type="Pfam" id="PF00497">
    <property type="entry name" value="SBP_bac_3"/>
    <property type="match status" value="1"/>
</dbReference>
<comment type="caution">
    <text evidence="4">The sequence shown here is derived from an EMBL/GenBank/DDBJ whole genome shotgun (WGS) entry which is preliminary data.</text>
</comment>
<dbReference type="SUPFAM" id="SSF53850">
    <property type="entry name" value="Periplasmic binding protein-like II"/>
    <property type="match status" value="1"/>
</dbReference>
<dbReference type="Proteomes" id="UP001195903">
    <property type="component" value="Unassembled WGS sequence"/>
</dbReference>
<gene>
    <name evidence="4" type="ORF">KJI95_02540</name>
</gene>
<evidence type="ECO:0000256" key="1">
    <source>
        <dbReference type="ARBA" id="ARBA00010333"/>
    </source>
</evidence>
<protein>
    <submittedName>
        <fullName evidence="4">Transporter substrate-binding domain-containing protein</fullName>
    </submittedName>
</protein>
<evidence type="ECO:0000313" key="5">
    <source>
        <dbReference type="Proteomes" id="UP001195903"/>
    </source>
</evidence>
<dbReference type="EMBL" id="JAHEPS010000001">
    <property type="protein sequence ID" value="MBT1443401.1"/>
    <property type="molecule type" value="Genomic_DNA"/>
</dbReference>
<reference evidence="4 5" key="1">
    <citation type="submission" date="2021-05" db="EMBL/GenBank/DDBJ databases">
        <title>Shewanella sp. JM162201.</title>
        <authorList>
            <person name="Xu S."/>
            <person name="Li A."/>
        </authorList>
    </citation>
    <scope>NUCLEOTIDE SEQUENCE [LARGE SCALE GENOMIC DNA]</scope>
    <source>
        <strain evidence="4 5">JM162201</strain>
    </source>
</reference>
<feature type="domain" description="Solute-binding protein family 3/N-terminal" evidence="3">
    <location>
        <begin position="25"/>
        <end position="247"/>
    </location>
</feature>
<name>A0ABS5V1C0_9GAMM</name>
<dbReference type="Gene3D" id="3.40.190.10">
    <property type="entry name" value="Periplasmic binding protein-like II"/>
    <property type="match status" value="2"/>
</dbReference>
<dbReference type="PANTHER" id="PTHR35936">
    <property type="entry name" value="MEMBRANE-BOUND LYTIC MUREIN TRANSGLYCOSYLASE F"/>
    <property type="match status" value="1"/>
</dbReference>